<protein>
    <recommendedName>
        <fullName evidence="1">DUF4123 domain-containing protein</fullName>
    </recommendedName>
</protein>
<organism evidence="2 3">
    <name type="scientific">Stutzerimonas stutzeri</name>
    <name type="common">Pseudomonas stutzeri</name>
    <dbReference type="NCBI Taxonomy" id="316"/>
    <lineage>
        <taxon>Bacteria</taxon>
        <taxon>Pseudomonadati</taxon>
        <taxon>Pseudomonadota</taxon>
        <taxon>Gammaproteobacteria</taxon>
        <taxon>Pseudomonadales</taxon>
        <taxon>Pseudomonadaceae</taxon>
        <taxon>Stutzerimonas</taxon>
    </lineage>
</organism>
<name>A0A2N8T9S7_STUST</name>
<feature type="domain" description="DUF4123" evidence="1">
    <location>
        <begin position="5"/>
        <end position="122"/>
    </location>
</feature>
<evidence type="ECO:0000259" key="1">
    <source>
        <dbReference type="Pfam" id="PF13503"/>
    </source>
</evidence>
<dbReference type="Proteomes" id="UP000236023">
    <property type="component" value="Unassembled WGS sequence"/>
</dbReference>
<sequence>MNRTYLLLDGAQIENLPLQLHQLEEAPALHPLYRSTRYEPLADAGPVLIRLASDSRLERHFVEHWQARAGLWLETDASEPELIEHLRSLVHADVQGATVLLRYHDPRIMRHWLPELPADERERLMGPILRMRLPSEAGAEAIELQRRTPSPAARYDDTPWLHLSDEQTARLNRAQLETFDRHLLAHIDQHFPDCLAGNDPAARQAWAIRCRQGAGAHGYGAADQVAQWANLCAVLGADFPHDQGHENYRRILDTPQLRPEQCLDHLALELQRQLLIDKEVAQ</sequence>
<dbReference type="RefSeq" id="WP_102893175.1">
    <property type="nucleotide sequence ID" value="NZ_JAMOHU010000093.1"/>
</dbReference>
<reference evidence="2 3" key="1">
    <citation type="submission" date="2018-01" db="EMBL/GenBank/DDBJ databases">
        <title>Denitrification phenotypes of diverse strains of Pseudomonas stutzeri.</title>
        <authorList>
            <person name="Milligan D.A."/>
            <person name="Bergaust L."/>
            <person name="Bakken L.R."/>
            <person name="Frostegard A."/>
        </authorList>
    </citation>
    <scope>NUCLEOTIDE SEQUENCE [LARGE SCALE GENOMIC DNA]</scope>
    <source>
        <strain evidence="2 3">24a75</strain>
    </source>
</reference>
<dbReference type="EMBL" id="POUT01000001">
    <property type="protein sequence ID" value="PNG11514.1"/>
    <property type="molecule type" value="Genomic_DNA"/>
</dbReference>
<dbReference type="AlphaFoldDB" id="A0A2N8T9S7"/>
<proteinExistence type="predicted"/>
<dbReference type="Pfam" id="PF13503">
    <property type="entry name" value="DUF4123"/>
    <property type="match status" value="1"/>
</dbReference>
<evidence type="ECO:0000313" key="2">
    <source>
        <dbReference type="EMBL" id="PNG11514.1"/>
    </source>
</evidence>
<gene>
    <name evidence="2" type="ORF">CXK94_02745</name>
</gene>
<accession>A0A2N8T9S7</accession>
<dbReference type="InterPro" id="IPR025391">
    <property type="entry name" value="DUF4123"/>
</dbReference>
<comment type="caution">
    <text evidence="2">The sequence shown here is derived from an EMBL/GenBank/DDBJ whole genome shotgun (WGS) entry which is preliminary data.</text>
</comment>
<evidence type="ECO:0000313" key="3">
    <source>
        <dbReference type="Proteomes" id="UP000236023"/>
    </source>
</evidence>